<dbReference type="Gene3D" id="3.30.450.20">
    <property type="entry name" value="PAS domain"/>
    <property type="match status" value="2"/>
</dbReference>
<dbReference type="Gene3D" id="3.30.565.10">
    <property type="entry name" value="Histidine kinase-like ATPase, C-terminal domain"/>
    <property type="match status" value="1"/>
</dbReference>
<gene>
    <name evidence="3" type="ORF">DN051_36495</name>
</gene>
<dbReference type="InterPro" id="IPR036890">
    <property type="entry name" value="HATPase_C_sf"/>
</dbReference>
<accession>A0A2Z4J8M2</accession>
<dbReference type="InterPro" id="IPR001932">
    <property type="entry name" value="PPM-type_phosphatase-like_dom"/>
</dbReference>
<evidence type="ECO:0000256" key="1">
    <source>
        <dbReference type="ARBA" id="ARBA00022801"/>
    </source>
</evidence>
<dbReference type="CDD" id="cd16936">
    <property type="entry name" value="HATPase_RsbW-like"/>
    <property type="match status" value="1"/>
</dbReference>
<feature type="domain" description="PAS" evidence="2">
    <location>
        <begin position="23"/>
        <end position="56"/>
    </location>
</feature>
<dbReference type="InterPro" id="IPR013656">
    <property type="entry name" value="PAS_4"/>
</dbReference>
<dbReference type="RefSeq" id="WP_112440986.1">
    <property type="nucleotide sequence ID" value="NZ_CP030073.1"/>
</dbReference>
<reference evidence="3 4" key="1">
    <citation type="journal article" date="2019" name="Int. J. Syst. Evol. Microbiol.">
        <title>Streptomyces cadmiisoli sp. nov., a novel actinomycete isolated from cadmium-contaminated soil.</title>
        <authorList>
            <person name="Li K."/>
            <person name="Tang X."/>
            <person name="Zhao J."/>
            <person name="Guo Y."/>
            <person name="Tang Y."/>
            <person name="Gao J."/>
        </authorList>
    </citation>
    <scope>NUCLEOTIDE SEQUENCE [LARGE SCALE GENOMIC DNA]</scope>
    <source>
        <strain evidence="3 4">ZFG47</strain>
    </source>
</reference>
<dbReference type="PANTHER" id="PTHR43156:SF2">
    <property type="entry name" value="STAGE II SPORULATION PROTEIN E"/>
    <property type="match status" value="1"/>
</dbReference>
<dbReference type="GO" id="GO:0016791">
    <property type="term" value="F:phosphatase activity"/>
    <property type="evidence" value="ECO:0007669"/>
    <property type="project" value="TreeGrafter"/>
</dbReference>
<dbReference type="Proteomes" id="UP000249616">
    <property type="component" value="Chromosome"/>
</dbReference>
<dbReference type="EMBL" id="CP030073">
    <property type="protein sequence ID" value="AWW41495.1"/>
    <property type="molecule type" value="Genomic_DNA"/>
</dbReference>
<dbReference type="FunFam" id="3.30.565.10:FF:000028">
    <property type="entry name" value="PAS sensor protein"/>
    <property type="match status" value="1"/>
</dbReference>
<dbReference type="KEGG" id="scad:DN051_36495"/>
<evidence type="ECO:0000313" key="4">
    <source>
        <dbReference type="Proteomes" id="UP000249616"/>
    </source>
</evidence>
<dbReference type="AlphaFoldDB" id="A0A2Z4J8M2"/>
<dbReference type="SUPFAM" id="SSF81606">
    <property type="entry name" value="PP2C-like"/>
    <property type="match status" value="1"/>
</dbReference>
<sequence length="797" mass="85950">MHGWISASGGVHASLPAASLLAVVSLDSRDRVSGWSDEAEAILGYRSSEVVGRPAIGLVAEGRWHARTAALVRCHGSGRVVFVHKSGFPVEATLLVEPAVAAGHPCVWFISEPSCHGAGHDIGLLEGAWTQSSTAISVWSSELRLLWANELACQIIEEPISDVRGRRPTEVFLPDSQHHALEEQMRTVRDTGTPRSVLTYERVAGQNRPREWVIHIDPVRDLNGAVVALCTMARDNSTEFWARQRLCLLDRARRNIGLSLDTERTARELTSLSVPDFADVAFVQVLPHAWGADRARSRGPVEMRLIALSGEIPSRPHVFSTASDDASTAWRVVDRESLPSLALSLRRAVRVDLPHEAASWPELPDDLVSSRRGGAICVPLTARGAALGVATFLRAESSFDAEDLLLVEELAETTATCMANARHYEREHSTALTLQQSLLPREPPAQSAVDAAYAYRPADVAAGVGGDWFDVIPLSGARVALVIGDVVGRGVRAAATMGRLRSVVRTLAEVDLSPEELLTSLDDTVNRVDQSGEPGASDPEFAASILYSVYDPTSRRCCFARAAHVAPVLVRPSGDTHLLDLPEGPPLGLGGLPFESVEMAIPEGSMLVFFTDGVVGTHHRDLSAGISLLQEYLASTTCTPAAVCDDILELMLPKGGGDDAAVLVARSRVIDEANIAQWDVPADASAVAPVRDQVTERLGAWGLDEKAYATEIIVSELVTNAVRYGRPPIRLRLIRDSTLICEVTDGSSAAPHLRRARSFDEGGRGLFLVAQLSSRWGSRHLSDGKIIWAEQQLRLAG</sequence>
<keyword evidence="4" id="KW-1185">Reference proteome</keyword>
<dbReference type="InterPro" id="IPR052016">
    <property type="entry name" value="Bact_Sigma-Reg"/>
</dbReference>
<dbReference type="InterPro" id="IPR003594">
    <property type="entry name" value="HATPase_dom"/>
</dbReference>
<dbReference type="SUPFAM" id="SSF55785">
    <property type="entry name" value="PYP-like sensor domain (PAS domain)"/>
    <property type="match status" value="2"/>
</dbReference>
<evidence type="ECO:0000313" key="3">
    <source>
        <dbReference type="EMBL" id="AWW41495.1"/>
    </source>
</evidence>
<evidence type="ECO:0000259" key="2">
    <source>
        <dbReference type="PROSITE" id="PS50112"/>
    </source>
</evidence>
<dbReference type="PANTHER" id="PTHR43156">
    <property type="entry name" value="STAGE II SPORULATION PROTEIN E-RELATED"/>
    <property type="match status" value="1"/>
</dbReference>
<keyword evidence="1" id="KW-0378">Hydrolase</keyword>
<dbReference type="Pfam" id="PF13581">
    <property type="entry name" value="HATPase_c_2"/>
    <property type="match status" value="1"/>
</dbReference>
<dbReference type="SMART" id="SM00331">
    <property type="entry name" value="PP2C_SIG"/>
    <property type="match status" value="1"/>
</dbReference>
<dbReference type="InterPro" id="IPR003018">
    <property type="entry name" value="GAF"/>
</dbReference>
<name>A0A2Z4J8M2_9ACTN</name>
<dbReference type="SMART" id="SM00091">
    <property type="entry name" value="PAS"/>
    <property type="match status" value="2"/>
</dbReference>
<protein>
    <submittedName>
        <fullName evidence="3">PAS sensor protein</fullName>
    </submittedName>
</protein>
<dbReference type="SUPFAM" id="SSF55781">
    <property type="entry name" value="GAF domain-like"/>
    <property type="match status" value="1"/>
</dbReference>
<dbReference type="SUPFAM" id="SSF55874">
    <property type="entry name" value="ATPase domain of HSP90 chaperone/DNA topoisomerase II/histidine kinase"/>
    <property type="match status" value="1"/>
</dbReference>
<dbReference type="InterPro" id="IPR036457">
    <property type="entry name" value="PPM-type-like_dom_sf"/>
</dbReference>
<dbReference type="PROSITE" id="PS50112">
    <property type="entry name" value="PAS"/>
    <property type="match status" value="1"/>
</dbReference>
<dbReference type="InterPro" id="IPR035965">
    <property type="entry name" value="PAS-like_dom_sf"/>
</dbReference>
<proteinExistence type="predicted"/>
<dbReference type="Gene3D" id="3.30.450.40">
    <property type="match status" value="1"/>
</dbReference>
<dbReference type="CDD" id="cd00130">
    <property type="entry name" value="PAS"/>
    <property type="match status" value="1"/>
</dbReference>
<organism evidence="3 4">
    <name type="scientific">Streptomyces cadmiisoli</name>
    <dbReference type="NCBI Taxonomy" id="2184053"/>
    <lineage>
        <taxon>Bacteria</taxon>
        <taxon>Bacillati</taxon>
        <taxon>Actinomycetota</taxon>
        <taxon>Actinomycetes</taxon>
        <taxon>Kitasatosporales</taxon>
        <taxon>Streptomycetaceae</taxon>
        <taxon>Streptomyces</taxon>
        <taxon>Streptomyces aurantiacus group</taxon>
    </lineage>
</organism>
<dbReference type="InterPro" id="IPR000014">
    <property type="entry name" value="PAS"/>
</dbReference>
<dbReference type="Pfam" id="PF08448">
    <property type="entry name" value="PAS_4"/>
    <property type="match status" value="1"/>
</dbReference>
<dbReference type="InterPro" id="IPR029016">
    <property type="entry name" value="GAF-like_dom_sf"/>
</dbReference>
<dbReference type="SMART" id="SM00065">
    <property type="entry name" value="GAF"/>
    <property type="match status" value="1"/>
</dbReference>
<dbReference type="Pfam" id="PF07228">
    <property type="entry name" value="SpoIIE"/>
    <property type="match status" value="1"/>
</dbReference>
<dbReference type="Gene3D" id="3.60.40.10">
    <property type="entry name" value="PPM-type phosphatase domain"/>
    <property type="match status" value="1"/>
</dbReference>